<sequence length="107" mass="12471">MTEDYVLTGEQIADHLDLELFINSGDKLGRHFYGPASPCLDAYLVVKVMKLMIDYRIGPILPRQRSRAEMEGSLLQRKPSAFTHRHRRHLRFHSSSLYRRLVFLLSS</sequence>
<organism evidence="1 2">
    <name type="scientific">Ridgeia piscesae</name>
    <name type="common">Tubeworm</name>
    <dbReference type="NCBI Taxonomy" id="27915"/>
    <lineage>
        <taxon>Eukaryota</taxon>
        <taxon>Metazoa</taxon>
        <taxon>Spiralia</taxon>
        <taxon>Lophotrochozoa</taxon>
        <taxon>Annelida</taxon>
        <taxon>Polychaeta</taxon>
        <taxon>Sedentaria</taxon>
        <taxon>Canalipalpata</taxon>
        <taxon>Sabellida</taxon>
        <taxon>Siboglinidae</taxon>
        <taxon>Ridgeia</taxon>
    </lineage>
</organism>
<dbReference type="Proteomes" id="UP001209878">
    <property type="component" value="Unassembled WGS sequence"/>
</dbReference>
<reference evidence="1" key="1">
    <citation type="journal article" date="2023" name="Mol. Biol. Evol.">
        <title>Third-Generation Sequencing Reveals the Adaptive Role of the Epigenome in Three Deep-Sea Polychaetes.</title>
        <authorList>
            <person name="Perez M."/>
            <person name="Aroh O."/>
            <person name="Sun Y."/>
            <person name="Lan Y."/>
            <person name="Juniper S.K."/>
            <person name="Young C.R."/>
            <person name="Angers B."/>
            <person name="Qian P.Y."/>
        </authorList>
    </citation>
    <scope>NUCLEOTIDE SEQUENCE</scope>
    <source>
        <strain evidence="1">R07B-5</strain>
    </source>
</reference>
<proteinExistence type="predicted"/>
<name>A0AAD9PDC2_RIDPI</name>
<evidence type="ECO:0000313" key="1">
    <source>
        <dbReference type="EMBL" id="KAK2192633.1"/>
    </source>
</evidence>
<protein>
    <submittedName>
        <fullName evidence="1">Uncharacterized protein</fullName>
    </submittedName>
</protein>
<gene>
    <name evidence="1" type="ORF">NP493_27g01005</name>
</gene>
<keyword evidence="2" id="KW-1185">Reference proteome</keyword>
<accession>A0AAD9PDC2</accession>
<dbReference type="AlphaFoldDB" id="A0AAD9PDC2"/>
<comment type="caution">
    <text evidence="1">The sequence shown here is derived from an EMBL/GenBank/DDBJ whole genome shotgun (WGS) entry which is preliminary data.</text>
</comment>
<dbReference type="EMBL" id="JAODUO010000026">
    <property type="protein sequence ID" value="KAK2192633.1"/>
    <property type="molecule type" value="Genomic_DNA"/>
</dbReference>
<evidence type="ECO:0000313" key="2">
    <source>
        <dbReference type="Proteomes" id="UP001209878"/>
    </source>
</evidence>